<feature type="region of interest" description="Disordered" evidence="2">
    <location>
        <begin position="15"/>
        <end position="39"/>
    </location>
</feature>
<dbReference type="Proteomes" id="UP000262538">
    <property type="component" value="Unassembled WGS sequence"/>
</dbReference>
<dbReference type="PANTHER" id="PTHR30222">
    <property type="entry name" value="SPERMIDINE/PUTRESCINE-BINDING PERIPLASMIC PROTEIN"/>
    <property type="match status" value="1"/>
</dbReference>
<reference evidence="3 4" key="1">
    <citation type="submission" date="2018-08" db="EMBL/GenBank/DDBJ databases">
        <title>Microbispora. triticiradicis sp. nov., a novel actinomycete isolated from the root of wheat (Triticum aestivum L.)).</title>
        <authorList>
            <person name="Han C."/>
        </authorList>
    </citation>
    <scope>NUCLEOTIDE SEQUENCE [LARGE SCALE GENOMIC DNA]</scope>
    <source>
        <strain evidence="3 4">NEAU-HRDPA2-9</strain>
    </source>
</reference>
<keyword evidence="1" id="KW-0732">Signal</keyword>
<comment type="caution">
    <text evidence="3">The sequence shown here is derived from an EMBL/GenBank/DDBJ whole genome shotgun (WGS) entry which is preliminary data.</text>
</comment>
<gene>
    <name evidence="3" type="ORF">DI270_008400</name>
</gene>
<evidence type="ECO:0000256" key="1">
    <source>
        <dbReference type="ARBA" id="ARBA00022729"/>
    </source>
</evidence>
<dbReference type="SUPFAM" id="SSF53850">
    <property type="entry name" value="Periplasmic binding protein-like II"/>
    <property type="match status" value="1"/>
</dbReference>
<dbReference type="InterPro" id="IPR006059">
    <property type="entry name" value="SBP"/>
</dbReference>
<feature type="region of interest" description="Disordered" evidence="2">
    <location>
        <begin position="66"/>
        <end position="111"/>
    </location>
</feature>
<name>A0ABX9LNC0_9ACTN</name>
<evidence type="ECO:0000313" key="4">
    <source>
        <dbReference type="Proteomes" id="UP000262538"/>
    </source>
</evidence>
<protein>
    <submittedName>
        <fullName evidence="3">Extracellular solute-binding protein</fullName>
    </submittedName>
</protein>
<dbReference type="EMBL" id="QFZU02000033">
    <property type="protein sequence ID" value="RGA05469.1"/>
    <property type="molecule type" value="Genomic_DNA"/>
</dbReference>
<keyword evidence="4" id="KW-1185">Reference proteome</keyword>
<sequence>MCGRWYAAWRAAVARGPRGRGPFPGPSRGAGPVGSGRPSLPWGSCVRRTHVAVAVVSAGLLTACGSRSAPGTETVTPGASAAAASATASSGPGPSAPAATPTPTPAASLGPGEGTVSVVALDGYAEWGGVDPKVKWIGTFEKETGCKVSLRIYDPRQEEKPGDFAPASFDVVSATPEVGGRLMAEGKAAPLNTTLLTGYDKIPKRLRTLPSVTRGEQVYGVPYVWATNEVLYDSGKVRSAGPESLFEDKGPVMFRDRPLTLADAALVLKERGADIEDPFDLTDEQLDAAAELFRSGDEGGRLFWHDPIEVVQAFATGSVRLAQATPYHADVLSHGRKPVKVAGDRPVTGWADSWMLSAGAPHPSCAYKWLDFTASADVQRKVSAWMGLAPANPEACTGAARRICADYEVGESRAFKDVYFAVRPEAYDKWVERWSRIAP</sequence>
<evidence type="ECO:0000256" key="2">
    <source>
        <dbReference type="SAM" id="MobiDB-lite"/>
    </source>
</evidence>
<proteinExistence type="predicted"/>
<dbReference type="Pfam" id="PF13416">
    <property type="entry name" value="SBP_bac_8"/>
    <property type="match status" value="1"/>
</dbReference>
<accession>A0ABX9LNC0</accession>
<evidence type="ECO:0000313" key="3">
    <source>
        <dbReference type="EMBL" id="RGA05469.1"/>
    </source>
</evidence>
<dbReference type="PANTHER" id="PTHR30222:SF18">
    <property type="entry name" value="BIFUNCTIONAL POLYHYDROXYBUTYRATE SYNTHASE _ ABC TRANSPORTER PERIPLASMIC BINDING PROTEIN-RELATED"/>
    <property type="match status" value="1"/>
</dbReference>
<dbReference type="Gene3D" id="3.40.190.10">
    <property type="entry name" value="Periplasmic binding protein-like II"/>
    <property type="match status" value="2"/>
</dbReference>
<organism evidence="3 4">
    <name type="scientific">Microbispora triticiradicis</name>
    <dbReference type="NCBI Taxonomy" id="2200763"/>
    <lineage>
        <taxon>Bacteria</taxon>
        <taxon>Bacillati</taxon>
        <taxon>Actinomycetota</taxon>
        <taxon>Actinomycetes</taxon>
        <taxon>Streptosporangiales</taxon>
        <taxon>Streptosporangiaceae</taxon>
        <taxon>Microbispora</taxon>
    </lineage>
</organism>
<feature type="compositionally biased region" description="Low complexity" evidence="2">
    <location>
        <begin position="76"/>
        <end position="110"/>
    </location>
</feature>